<accession>I3YJK4</accession>
<organism evidence="1 2">
    <name type="scientific">Alistipes finegoldii (strain DSM 17242 / JCM 16770 / CCUG 46020 / CIP 107999 / KCTC 15236 / AHN 2437)</name>
    <dbReference type="NCBI Taxonomy" id="679935"/>
    <lineage>
        <taxon>Bacteria</taxon>
        <taxon>Pseudomonadati</taxon>
        <taxon>Bacteroidota</taxon>
        <taxon>Bacteroidia</taxon>
        <taxon>Bacteroidales</taxon>
        <taxon>Rikenellaceae</taxon>
        <taxon>Alistipes</taxon>
    </lineage>
</organism>
<protein>
    <recommendedName>
        <fullName evidence="3">DUF1018 domain-containing protein</fullName>
    </recommendedName>
</protein>
<dbReference type="KEGG" id="afd:Alfi_0798"/>
<sequence length="153" mass="17538">MATSVMEKQQKWLLRQFHTLCSRLRLSAEEKAAIIEGYGVESSADINNDDLMNICRALEKRLDSNAVKLDRLRKQVIAAIGGWLRMQGKPENIADIKAIACRATKSDNFNRIPPERLRNVYNAFLNKQKDSRMIDELVSMAIYSQSEQRQIPN</sequence>
<evidence type="ECO:0008006" key="3">
    <source>
        <dbReference type="Google" id="ProtNLM"/>
    </source>
</evidence>
<dbReference type="EMBL" id="CP003274">
    <property type="protein sequence ID" value="AFL77172.1"/>
    <property type="molecule type" value="Genomic_DNA"/>
</dbReference>
<proteinExistence type="predicted"/>
<name>I3YJK4_ALIFI</name>
<dbReference type="Proteomes" id="UP000006052">
    <property type="component" value="Chromosome"/>
</dbReference>
<dbReference type="RefSeq" id="WP_014774856.1">
    <property type="nucleotide sequence ID" value="NC_018011.1"/>
</dbReference>
<gene>
    <name evidence="1" type="ordered locus">Alfi_0798</name>
</gene>
<reference evidence="2" key="1">
    <citation type="journal article" date="2013" name="Stand. Genomic Sci.">
        <title>Complete genome sequence of the bile-resistant pigment-producing anaerobe Alistipes finegoldii type strain (AHN2437(T)).</title>
        <authorList>
            <person name="Mavromatis K."/>
            <person name="Stackebrandt E."/>
            <person name="Munk C."/>
            <person name="Lapidus A."/>
            <person name="Nolan M."/>
            <person name="Lucas S."/>
            <person name="Hammon N."/>
            <person name="Deshpande S."/>
            <person name="Cheng J.F."/>
            <person name="Tapia R."/>
            <person name="Goodwin L.A."/>
            <person name="Pitluck S."/>
            <person name="Liolios K."/>
            <person name="Pagani I."/>
            <person name="Ivanova N."/>
            <person name="Mikhailova N."/>
            <person name="Huntemann M."/>
            <person name="Pati A."/>
            <person name="Chen A."/>
            <person name="Palaniappan K."/>
            <person name="Land M."/>
            <person name="Hauser L."/>
            <person name="Rohde M."/>
            <person name="Gronow S."/>
            <person name="Goker M."/>
            <person name="Detter J.C."/>
            <person name="Bristow J."/>
            <person name="Eisen J.A."/>
            <person name="Markowitz V."/>
            <person name="Hugenholtz P."/>
            <person name="Kyrpides N.C."/>
            <person name="Klenk H.P."/>
            <person name="Woyke T."/>
        </authorList>
    </citation>
    <scope>NUCLEOTIDE SEQUENCE</scope>
    <source>
        <strain evidence="2">DSM 17242 / JCM 16770 / AHN 2437 / CCUG 46020 / CIP 107999</strain>
    </source>
</reference>
<dbReference type="PATRIC" id="fig|679935.3.peg.741"/>
<evidence type="ECO:0000313" key="1">
    <source>
        <dbReference type="EMBL" id="AFL77172.1"/>
    </source>
</evidence>
<evidence type="ECO:0000313" key="2">
    <source>
        <dbReference type="Proteomes" id="UP000006052"/>
    </source>
</evidence>
<dbReference type="HOGENOM" id="CLU_1709406_0_0_10"/>
<dbReference type="STRING" id="679935.Alfi_0798"/>
<dbReference type="AlphaFoldDB" id="I3YJK4"/>